<dbReference type="EMBL" id="JAUDJE010000004">
    <property type="protein sequence ID" value="MDM9558618.1"/>
    <property type="molecule type" value="Genomic_DNA"/>
</dbReference>
<evidence type="ECO:0000256" key="2">
    <source>
        <dbReference type="SAM" id="SignalP"/>
    </source>
</evidence>
<organism evidence="3 4">
    <name type="scientific">Bordetella petrii</name>
    <dbReference type="NCBI Taxonomy" id="94624"/>
    <lineage>
        <taxon>Bacteria</taxon>
        <taxon>Pseudomonadati</taxon>
        <taxon>Pseudomonadota</taxon>
        <taxon>Betaproteobacteria</taxon>
        <taxon>Burkholderiales</taxon>
        <taxon>Alcaligenaceae</taxon>
        <taxon>Bordetella</taxon>
    </lineage>
</organism>
<reference evidence="3" key="1">
    <citation type="submission" date="2023-06" db="EMBL/GenBank/DDBJ databases">
        <title>full genome analysis of Phenantherene degrader P3.</title>
        <authorList>
            <person name="Akbar A."/>
            <person name="Rahmeh R."/>
            <person name="Kishk M."/>
        </authorList>
    </citation>
    <scope>NUCLEOTIDE SEQUENCE</scope>
    <source>
        <strain evidence="3">P3</strain>
    </source>
</reference>
<evidence type="ECO:0000313" key="3">
    <source>
        <dbReference type="EMBL" id="MDM9558618.1"/>
    </source>
</evidence>
<evidence type="ECO:0000313" key="4">
    <source>
        <dbReference type="Proteomes" id="UP001175604"/>
    </source>
</evidence>
<name>A0ABT7W0C4_9BORD</name>
<comment type="caution">
    <text evidence="3">The sequence shown here is derived from an EMBL/GenBank/DDBJ whole genome shotgun (WGS) entry which is preliminary data.</text>
</comment>
<keyword evidence="4" id="KW-1185">Reference proteome</keyword>
<proteinExistence type="predicted"/>
<sequence length="175" mass="18547">MSKIESLSSACRHARLRLRLAVVALAWGALPGAAWPADPTGAPVIEQAGWAEGDTVRDLLRADAQAARAARHPQQAADWLGPPHAGSPRPSLQAGQADQVDVLAIYGVGKSLHAEVSVNGRVARYRAGRAWPLESQLSADAERYALLSIDTPCVRLRKAGAPLTACLLNQDAIHD</sequence>
<feature type="signal peptide" evidence="2">
    <location>
        <begin position="1"/>
        <end position="36"/>
    </location>
</feature>
<keyword evidence="2" id="KW-0732">Signal</keyword>
<gene>
    <name evidence="3" type="ORF">QUC21_06220</name>
</gene>
<dbReference type="Proteomes" id="UP001175604">
    <property type="component" value="Unassembled WGS sequence"/>
</dbReference>
<evidence type="ECO:0008006" key="5">
    <source>
        <dbReference type="Google" id="ProtNLM"/>
    </source>
</evidence>
<protein>
    <recommendedName>
        <fullName evidence="5">Secreted protein</fullName>
    </recommendedName>
</protein>
<accession>A0ABT7W0C4</accession>
<feature type="region of interest" description="Disordered" evidence="1">
    <location>
        <begin position="71"/>
        <end position="93"/>
    </location>
</feature>
<feature type="chain" id="PRO_5045644501" description="Secreted protein" evidence="2">
    <location>
        <begin position="37"/>
        <end position="175"/>
    </location>
</feature>
<dbReference type="RefSeq" id="WP_289784647.1">
    <property type="nucleotide sequence ID" value="NZ_JAUDJE010000004.1"/>
</dbReference>
<evidence type="ECO:0000256" key="1">
    <source>
        <dbReference type="SAM" id="MobiDB-lite"/>
    </source>
</evidence>